<proteinExistence type="predicted"/>
<keyword evidence="3" id="KW-1185">Reference proteome</keyword>
<feature type="compositionally biased region" description="Polar residues" evidence="1">
    <location>
        <begin position="1"/>
        <end position="13"/>
    </location>
</feature>
<protein>
    <submittedName>
        <fullName evidence="2">Uncharacterized protein</fullName>
    </submittedName>
</protein>
<comment type="caution">
    <text evidence="2">The sequence shown here is derived from an EMBL/GenBank/DDBJ whole genome shotgun (WGS) entry which is preliminary data.</text>
</comment>
<evidence type="ECO:0000256" key="1">
    <source>
        <dbReference type="SAM" id="MobiDB-lite"/>
    </source>
</evidence>
<evidence type="ECO:0000313" key="2">
    <source>
        <dbReference type="EMBL" id="PXW98181.1"/>
    </source>
</evidence>
<reference evidence="2 3" key="1">
    <citation type="submission" date="2018-05" db="EMBL/GenBank/DDBJ databases">
        <title>Genomic Encyclopedia of Type Strains, Phase IV (KMG-IV): sequencing the most valuable type-strain genomes for metagenomic binning, comparative biology and taxonomic classification.</title>
        <authorList>
            <person name="Goeker M."/>
        </authorList>
    </citation>
    <scope>NUCLEOTIDE SEQUENCE [LARGE SCALE GENOMIC DNA]</scope>
    <source>
        <strain evidence="2 3">DSM 566</strain>
    </source>
</reference>
<organism evidence="2 3">
    <name type="scientific">Sphaerotilus hippei</name>
    <dbReference type="NCBI Taxonomy" id="744406"/>
    <lineage>
        <taxon>Bacteria</taxon>
        <taxon>Pseudomonadati</taxon>
        <taxon>Pseudomonadota</taxon>
        <taxon>Betaproteobacteria</taxon>
        <taxon>Burkholderiales</taxon>
        <taxon>Sphaerotilaceae</taxon>
        <taxon>Sphaerotilus</taxon>
    </lineage>
</organism>
<dbReference type="RefSeq" id="WP_170130634.1">
    <property type="nucleotide sequence ID" value="NZ_QJJS01000003.1"/>
</dbReference>
<dbReference type="Proteomes" id="UP000247811">
    <property type="component" value="Unassembled WGS sequence"/>
</dbReference>
<dbReference type="AlphaFoldDB" id="A0A318H4T4"/>
<name>A0A318H4T4_9BURK</name>
<dbReference type="EMBL" id="QJJS01000003">
    <property type="protein sequence ID" value="PXW98181.1"/>
    <property type="molecule type" value="Genomic_DNA"/>
</dbReference>
<gene>
    <name evidence="2" type="ORF">C7444_103279</name>
</gene>
<evidence type="ECO:0000313" key="3">
    <source>
        <dbReference type="Proteomes" id="UP000247811"/>
    </source>
</evidence>
<accession>A0A318H4T4</accession>
<sequence>MQTTPTSLPQTAGMNPGHARPDPRSAAPVSPRRWLGLALVGAGMLIGLGDVARHAGAS</sequence>
<feature type="region of interest" description="Disordered" evidence="1">
    <location>
        <begin position="1"/>
        <end position="30"/>
    </location>
</feature>